<dbReference type="AlphaFoldDB" id="A0A1G7LVA2"/>
<feature type="compositionally biased region" description="Low complexity" evidence="1">
    <location>
        <begin position="1"/>
        <end position="16"/>
    </location>
</feature>
<dbReference type="Proteomes" id="UP000199245">
    <property type="component" value="Unassembled WGS sequence"/>
</dbReference>
<dbReference type="InterPro" id="IPR001466">
    <property type="entry name" value="Beta-lactam-related"/>
</dbReference>
<gene>
    <name evidence="3" type="ORF">SAMN05216337_10608</name>
</gene>
<name>A0A1G7LVA2_9BRAD</name>
<evidence type="ECO:0000259" key="2">
    <source>
        <dbReference type="Pfam" id="PF00144"/>
    </source>
</evidence>
<dbReference type="InterPro" id="IPR012338">
    <property type="entry name" value="Beta-lactam/transpept-like"/>
</dbReference>
<evidence type="ECO:0000313" key="4">
    <source>
        <dbReference type="Proteomes" id="UP000199245"/>
    </source>
</evidence>
<proteinExistence type="predicted"/>
<organism evidence="3 4">
    <name type="scientific">Bradyrhizobium brasilense</name>
    <dbReference type="NCBI Taxonomy" id="1419277"/>
    <lineage>
        <taxon>Bacteria</taxon>
        <taxon>Pseudomonadati</taxon>
        <taxon>Pseudomonadota</taxon>
        <taxon>Alphaproteobacteria</taxon>
        <taxon>Hyphomicrobiales</taxon>
        <taxon>Nitrobacteraceae</taxon>
        <taxon>Bradyrhizobium</taxon>
    </lineage>
</organism>
<evidence type="ECO:0000313" key="3">
    <source>
        <dbReference type="EMBL" id="SDF53306.1"/>
    </source>
</evidence>
<feature type="domain" description="Beta-lactamase-related" evidence="2">
    <location>
        <begin position="109"/>
        <end position="156"/>
    </location>
</feature>
<dbReference type="Gene3D" id="3.40.710.10">
    <property type="entry name" value="DD-peptidase/beta-lactamase superfamily"/>
    <property type="match status" value="1"/>
</dbReference>
<feature type="region of interest" description="Disordered" evidence="1">
    <location>
        <begin position="189"/>
        <end position="211"/>
    </location>
</feature>
<evidence type="ECO:0000256" key="1">
    <source>
        <dbReference type="SAM" id="MobiDB-lite"/>
    </source>
</evidence>
<reference evidence="3 4" key="1">
    <citation type="submission" date="2016-10" db="EMBL/GenBank/DDBJ databases">
        <authorList>
            <person name="de Groot N.N."/>
        </authorList>
    </citation>
    <scope>NUCLEOTIDE SEQUENCE [LARGE SCALE GENOMIC DNA]</scope>
    <source>
        <strain evidence="3 4">R5</strain>
    </source>
</reference>
<protein>
    <recommendedName>
        <fullName evidence="2">Beta-lactamase-related domain-containing protein</fullName>
    </recommendedName>
</protein>
<dbReference type="EMBL" id="FMZW01000060">
    <property type="protein sequence ID" value="SDF53306.1"/>
    <property type="molecule type" value="Genomic_DNA"/>
</dbReference>
<feature type="region of interest" description="Disordered" evidence="1">
    <location>
        <begin position="1"/>
        <end position="31"/>
    </location>
</feature>
<sequence>MSVAAAANQQQNLTAAESDPQTLGWMQGFPPPQDRTITFQNGSFRSFPELRWAWSNIRQLVPTVNVWRGAGPASVLPREDRDIGASASVTMDGRPMTFARMLEETYADGIAVLHRGKLIYERYFGALRPHKPHIAMSVTKSFTGTLAGILIAEGKIVHGSARRSATTAASTAARSYRLKWSRTSRAAAIPGNSSLPATPRCQGRPTAINGG</sequence>
<accession>A0A1G7LVA2</accession>
<dbReference type="SUPFAM" id="SSF56601">
    <property type="entry name" value="beta-lactamase/transpeptidase-like"/>
    <property type="match status" value="1"/>
</dbReference>
<dbReference type="Pfam" id="PF00144">
    <property type="entry name" value="Beta-lactamase"/>
    <property type="match status" value="1"/>
</dbReference>